<evidence type="ECO:0000313" key="10">
    <source>
        <dbReference type="Proteomes" id="UP001169027"/>
    </source>
</evidence>
<proteinExistence type="inferred from homology"/>
<evidence type="ECO:0000256" key="4">
    <source>
        <dbReference type="ARBA" id="ARBA00023277"/>
    </source>
</evidence>
<comment type="subunit">
    <text evidence="1 6">Homodimer.</text>
</comment>
<comment type="similarity">
    <text evidence="6">Belongs to the glycosyl hydrolase 13 family. GlgE subfamily.</text>
</comment>
<organism evidence="9 10">
    <name type="scientific">Variovorax ginsengisoli</name>
    <dbReference type="NCBI Taxonomy" id="363844"/>
    <lineage>
        <taxon>Bacteria</taxon>
        <taxon>Pseudomonadati</taxon>
        <taxon>Pseudomonadota</taxon>
        <taxon>Betaproteobacteria</taxon>
        <taxon>Burkholderiales</taxon>
        <taxon>Comamonadaceae</taxon>
        <taxon>Variovorax</taxon>
    </lineage>
</organism>
<evidence type="ECO:0000256" key="7">
    <source>
        <dbReference type="SAM" id="MobiDB-lite"/>
    </source>
</evidence>
<dbReference type="EMBL" id="JAUKVY010000006">
    <property type="protein sequence ID" value="MDO1532750.1"/>
    <property type="molecule type" value="Genomic_DNA"/>
</dbReference>
<comment type="caution">
    <text evidence="9">The sequence shown here is derived from an EMBL/GenBank/DDBJ whole genome shotgun (WGS) entry which is preliminary data.</text>
</comment>
<evidence type="ECO:0000256" key="5">
    <source>
        <dbReference type="ARBA" id="ARBA00048735"/>
    </source>
</evidence>
<reference evidence="9" key="1">
    <citation type="submission" date="2023-06" db="EMBL/GenBank/DDBJ databases">
        <authorList>
            <person name="Jiang Y."/>
            <person name="Liu Q."/>
        </authorList>
    </citation>
    <scope>NUCLEOTIDE SEQUENCE</scope>
    <source>
        <strain evidence="9">CGMCC 1.12090</strain>
    </source>
</reference>
<feature type="active site" description="Nucleophile" evidence="6">
    <location>
        <position position="404"/>
    </location>
</feature>
<evidence type="ECO:0000256" key="6">
    <source>
        <dbReference type="HAMAP-Rule" id="MF_02124"/>
    </source>
</evidence>
<comment type="function">
    <text evidence="6">Maltosyltransferase that uses maltose 1-phosphate (M1P) as the sugar donor to elongate linear or branched alpha-(1-&gt;4)-glucans. Is involved in a branched alpha-glucan biosynthetic pathway from trehalose, together with TreS, Mak and GlgB.</text>
</comment>
<dbReference type="InterPro" id="IPR013783">
    <property type="entry name" value="Ig-like_fold"/>
</dbReference>
<evidence type="ECO:0000256" key="2">
    <source>
        <dbReference type="ARBA" id="ARBA00022676"/>
    </source>
</evidence>
<evidence type="ECO:0000259" key="8">
    <source>
        <dbReference type="SMART" id="SM00642"/>
    </source>
</evidence>
<dbReference type="CDD" id="cd11344">
    <property type="entry name" value="AmyAc_GlgE_like"/>
    <property type="match status" value="1"/>
</dbReference>
<dbReference type="Gene3D" id="1.20.58.80">
    <property type="entry name" value="Phosphotransferase system, lactose/cellobiose-type IIA subunit"/>
    <property type="match status" value="1"/>
</dbReference>
<dbReference type="Gene3D" id="3.20.20.80">
    <property type="entry name" value="Glycosidases"/>
    <property type="match status" value="1"/>
</dbReference>
<evidence type="ECO:0000256" key="1">
    <source>
        <dbReference type="ARBA" id="ARBA00011738"/>
    </source>
</evidence>
<dbReference type="Proteomes" id="UP001169027">
    <property type="component" value="Unassembled WGS sequence"/>
</dbReference>
<dbReference type="HAMAP" id="MF_02124">
    <property type="entry name" value="GlgE"/>
    <property type="match status" value="1"/>
</dbReference>
<evidence type="ECO:0000313" key="9">
    <source>
        <dbReference type="EMBL" id="MDO1532750.1"/>
    </source>
</evidence>
<dbReference type="SMART" id="SM00642">
    <property type="entry name" value="Aamy"/>
    <property type="match status" value="1"/>
</dbReference>
<dbReference type="Pfam" id="PF21702">
    <property type="entry name" value="GLGE_C"/>
    <property type="match status" value="1"/>
</dbReference>
<evidence type="ECO:0000256" key="3">
    <source>
        <dbReference type="ARBA" id="ARBA00022679"/>
    </source>
</evidence>
<keyword evidence="2 6" id="KW-0328">Glycosyltransferase</keyword>
<dbReference type="Gene3D" id="2.60.40.1180">
    <property type="entry name" value="Golgi alpha-mannosidase II"/>
    <property type="match status" value="1"/>
</dbReference>
<accession>A0ABT8S1E8</accession>
<dbReference type="EC" id="2.4.99.16" evidence="6"/>
<feature type="binding site" evidence="6">
    <location>
        <position position="273"/>
    </location>
    <ligand>
        <name>alpha-maltose 1-phosphate</name>
        <dbReference type="ChEBI" id="CHEBI:63576"/>
    </ligand>
</feature>
<dbReference type="InterPro" id="IPR049171">
    <property type="entry name" value="GLGE_C"/>
</dbReference>
<dbReference type="InterPro" id="IPR026585">
    <property type="entry name" value="GlgE"/>
</dbReference>
<dbReference type="InterPro" id="IPR021828">
    <property type="entry name" value="GlgE_dom_N/S"/>
</dbReference>
<comment type="catalytic activity">
    <reaction evidence="5 6">
        <text>alpha-maltose 1-phosphate + [(1-&gt;4)-alpha-D-glucosyl](n) = [(1-&gt;4)-alpha-D-glucosyl](n+2) + phosphate</text>
        <dbReference type="Rhea" id="RHEA:42692"/>
        <dbReference type="Rhea" id="RHEA-COMP:9584"/>
        <dbReference type="Rhea" id="RHEA-COMP:10183"/>
        <dbReference type="ChEBI" id="CHEBI:15444"/>
        <dbReference type="ChEBI" id="CHEBI:43474"/>
        <dbReference type="ChEBI" id="CHEBI:63576"/>
        <dbReference type="EC" id="2.4.99.16"/>
    </reaction>
</comment>
<feature type="binding site" evidence="6">
    <location>
        <position position="368"/>
    </location>
    <ligand>
        <name>alpha-maltose 1-phosphate</name>
        <dbReference type="ChEBI" id="CHEBI:63576"/>
    </ligand>
</feature>
<keyword evidence="4 6" id="KW-0119">Carbohydrate metabolism</keyword>
<feature type="region of interest" description="Disordered" evidence="7">
    <location>
        <begin position="1"/>
        <end position="23"/>
    </location>
</feature>
<sequence>MPDGLLPSSTPAEPQPPFAIDTPDGRSRAVVDAVLPAVDGGRFAAKCVAGEHFRVTAHVFTDGHDAPRVMLQWWKDGEARRRELPMKLRYNDEWHADFVPPMAGRYRYTVVAWVDAFESWRHELVRRVDADDIRLAARVGALEIRAAAARAAATEREALEDWALALEQGAQDPALEVTALKALALDEDLAVTAGRYPDRRLETRYGADLPLVADRERARFSTWYELFPRSAGDAPGAHGTLRDVEARLPLVAAMGFDVLYFPPIHPIGRLQRKGRNNALDTEPGDVGSPWAIGAAEGGHKAILPALGTPEDFRHLVAAARARGLEIAMDIAFQCAPDHPYVKAHPQWFRWRPDGSVQYAENPPKKYQDIYPFNFESEDWQGLWCELKSVLDHWIAEGVTIFRVDNPHTKSFAFWEWAITECKRAHPELIFLAEAFTRPKVMHRLAKLGFTQSYTYFTWRNTKAELTDYFTELAQGPGADYFRPNVWPNTPDILHAALQGGEEAMFKLRLVLAATLAASYGIYGPAFELLEHRPRGLSSEEYLDSEKYQLRHWDWEPDSGLRPFIARVNRIRQGNAALQSDRSLRFLDIDNDQLIAYLKASDDGRNVVVTIVNLDPHNAQWGFLSLDPSEVDVPRDQPFQMHDLLTDQRFSWQGGRHFIRLEPERVPAHVLVVRRRLRDERDFDYYL</sequence>
<feature type="domain" description="Glycosyl hydrolase family 13 catalytic" evidence="8">
    <location>
        <begin position="221"/>
        <end position="571"/>
    </location>
</feature>
<keyword evidence="10" id="KW-1185">Reference proteome</keyword>
<name>A0ABT8S1E8_9BURK</name>
<feature type="site" description="Transition state stabilizer" evidence="6">
    <location>
        <position position="491"/>
    </location>
</feature>
<gene>
    <name evidence="6" type="primary">glgE</name>
    <name evidence="9" type="ORF">Q2T77_10660</name>
</gene>
<dbReference type="InterPro" id="IPR006047">
    <property type="entry name" value="GH13_cat_dom"/>
</dbReference>
<dbReference type="PANTHER" id="PTHR47786">
    <property type="entry name" value="ALPHA-1,4-GLUCAN:MALTOSE-1-PHOSPHATE MALTOSYLTRANSFERASE"/>
    <property type="match status" value="1"/>
</dbReference>
<dbReference type="InterPro" id="IPR017853">
    <property type="entry name" value="GH"/>
</dbReference>
<dbReference type="Gene3D" id="2.60.40.10">
    <property type="entry name" value="Immunoglobulins"/>
    <property type="match status" value="1"/>
</dbReference>
<dbReference type="InterPro" id="IPR013780">
    <property type="entry name" value="Glyco_hydro_b"/>
</dbReference>
<dbReference type="PANTHER" id="PTHR47786:SF2">
    <property type="entry name" value="GLYCOSYL HYDROLASE FAMILY 13 CATALYTIC DOMAIN-CONTAINING PROTEIN"/>
    <property type="match status" value="1"/>
</dbReference>
<dbReference type="RefSeq" id="WP_301807895.1">
    <property type="nucleotide sequence ID" value="NZ_JAUJZH010000006.1"/>
</dbReference>
<feature type="active site" description="Proton donor" evidence="6">
    <location>
        <position position="433"/>
    </location>
</feature>
<feature type="binding site" evidence="6">
    <location>
        <position position="405"/>
    </location>
    <ligand>
        <name>alpha-maltose 1-phosphate</name>
        <dbReference type="ChEBI" id="CHEBI:63576"/>
    </ligand>
</feature>
<feature type="binding site" evidence="6">
    <location>
        <position position="333"/>
    </location>
    <ligand>
        <name>alpha-maltose 1-phosphate</name>
        <dbReference type="ChEBI" id="CHEBI:63576"/>
    </ligand>
</feature>
<feature type="binding site" evidence="6">
    <location>
        <begin position="546"/>
        <end position="547"/>
    </location>
    <ligand>
        <name>alpha-maltose 1-phosphate</name>
        <dbReference type="ChEBI" id="CHEBI:63576"/>
    </ligand>
</feature>
<keyword evidence="3 6" id="KW-0808">Transferase</keyword>
<dbReference type="Pfam" id="PF11896">
    <property type="entry name" value="GlgE_dom_N_S"/>
    <property type="match status" value="1"/>
</dbReference>
<protein>
    <recommendedName>
        <fullName evidence="6">Alpha-1,4-glucan:maltose-1-phosphate maltosyltransferase</fullName>
        <shortName evidence="6">GMPMT</shortName>
        <ecNumber evidence="6">2.4.99.16</ecNumber>
    </recommendedName>
    <alternativeName>
        <fullName evidence="6">(1-&gt;4)-alpha-D-glucan:maltose-1-phosphate alpha-D-maltosyltransferase</fullName>
    </alternativeName>
</protein>
<dbReference type="SUPFAM" id="SSF51445">
    <property type="entry name" value="(Trans)glycosidases"/>
    <property type="match status" value="1"/>
</dbReference>